<evidence type="ECO:0000256" key="6">
    <source>
        <dbReference type="PIRNR" id="PIRNR000139"/>
    </source>
</evidence>
<dbReference type="PROSITE" id="PS00198">
    <property type="entry name" value="4FE4S_FER_1"/>
    <property type="match status" value="2"/>
</dbReference>
<evidence type="ECO:0000256" key="5">
    <source>
        <dbReference type="ARBA" id="ARBA00023014"/>
    </source>
</evidence>
<accession>A0A8J7Q9Q6</accession>
<dbReference type="PANTHER" id="PTHR32479:SF17">
    <property type="entry name" value="GLYCOLATE OXIDASE IRON-SULFUR SUBUNIT"/>
    <property type="match status" value="1"/>
</dbReference>
<dbReference type="InterPro" id="IPR012257">
    <property type="entry name" value="Glc_ox_4Fe-4S"/>
</dbReference>
<dbReference type="InterPro" id="IPR009051">
    <property type="entry name" value="Helical_ferredxn"/>
</dbReference>
<sequence length="440" mass="48798">MTEPISDFYRDFPFDDILKCVHCGLCLDACPTYRALGVEQDSPRGRLYLMRAMWEGELAPDAAVAEPLNRCLDCRACETACPSGVPYGSLLEKTRAAMRREVKPNFWQRSLRDWPLRHLVAADRRLLLMSKATRLADRLGLLRAKWLRGLMPGFVRRALDVMPQFDGVSFKHQNADRIFAPLVIRNPLQRVALFTGCVMDTAETEVHKATLMLLRAAGYEVVVPRAQTCCGALTVHAGIRDKPRQWALRNAAAFADKALHAVIVNSAGCGAQLKEYSALFEDRDAPGCDLDWHAFEDKIRDVTAFLAESELVNCNEWRREPVTALVDHPCHLMHAQRDHQGVVSLLSRLPGVTLIEPSQAGYCCGAAGIFNLQQGEVADQVLAAKLDDLERSLKSQGGRAVLLTGNPGCLFQLRHGAAQRGLPLEVQHPAVFLATRLFAP</sequence>
<feature type="domain" description="MTTase N-terminal" evidence="8">
    <location>
        <begin position="189"/>
        <end position="311"/>
    </location>
</feature>
<dbReference type="Pfam" id="PF02754">
    <property type="entry name" value="CCG"/>
    <property type="match status" value="2"/>
</dbReference>
<comment type="function">
    <text evidence="6">Component of a complex that catalyzes the oxidation of glycolate to glyoxylate.</text>
</comment>
<comment type="cofactor">
    <cofactor evidence="6">
        <name>[4Fe-4S] cluster</name>
        <dbReference type="ChEBI" id="CHEBI:49883"/>
    </cofactor>
    <text evidence="6">Binds 2 [4Fe-4S] clusters.</text>
</comment>
<organism evidence="9 10">
    <name type="scientific">Acanthopleuribacter pedis</name>
    <dbReference type="NCBI Taxonomy" id="442870"/>
    <lineage>
        <taxon>Bacteria</taxon>
        <taxon>Pseudomonadati</taxon>
        <taxon>Acidobacteriota</taxon>
        <taxon>Holophagae</taxon>
        <taxon>Acanthopleuribacterales</taxon>
        <taxon>Acanthopleuribacteraceae</taxon>
        <taxon>Acanthopleuribacter</taxon>
    </lineage>
</organism>
<name>A0A8J7Q9Q6_9BACT</name>
<comment type="catalytic activity">
    <reaction evidence="6">
        <text>(R)-lactate + A = pyruvate + AH2</text>
        <dbReference type="Rhea" id="RHEA:15089"/>
        <dbReference type="ChEBI" id="CHEBI:13193"/>
        <dbReference type="ChEBI" id="CHEBI:15361"/>
        <dbReference type="ChEBI" id="CHEBI:16004"/>
        <dbReference type="ChEBI" id="CHEBI:17499"/>
    </reaction>
</comment>
<dbReference type="Pfam" id="PF13183">
    <property type="entry name" value="Fer4_8"/>
    <property type="match status" value="1"/>
</dbReference>
<evidence type="ECO:0000259" key="8">
    <source>
        <dbReference type="PROSITE" id="PS51449"/>
    </source>
</evidence>
<dbReference type="InterPro" id="IPR017896">
    <property type="entry name" value="4Fe4S_Fe-S-bd"/>
</dbReference>
<dbReference type="Gene3D" id="1.10.1060.10">
    <property type="entry name" value="Alpha-helical ferredoxin"/>
    <property type="match status" value="1"/>
</dbReference>
<evidence type="ECO:0000256" key="3">
    <source>
        <dbReference type="ARBA" id="ARBA00022737"/>
    </source>
</evidence>
<dbReference type="InterPro" id="IPR017900">
    <property type="entry name" value="4Fe4S_Fe_S_CS"/>
</dbReference>
<keyword evidence="6" id="KW-0249">Electron transport</keyword>
<dbReference type="PANTHER" id="PTHR32479">
    <property type="entry name" value="GLYCOLATE OXIDASE IRON-SULFUR SUBUNIT"/>
    <property type="match status" value="1"/>
</dbReference>
<dbReference type="SUPFAM" id="SSF46548">
    <property type="entry name" value="alpha-helical ferredoxin"/>
    <property type="match status" value="1"/>
</dbReference>
<keyword evidence="1 6" id="KW-0004">4Fe-4S</keyword>
<comment type="caution">
    <text evidence="9">The sequence shown here is derived from an EMBL/GenBank/DDBJ whole genome shotgun (WGS) entry which is preliminary data.</text>
</comment>
<evidence type="ECO:0000256" key="4">
    <source>
        <dbReference type="ARBA" id="ARBA00023004"/>
    </source>
</evidence>
<protein>
    <recommendedName>
        <fullName evidence="6">Glycolate oxidase iron-sulfur subunit</fullName>
        <ecNumber evidence="6">1.1.99.14</ecNumber>
    </recommendedName>
</protein>
<dbReference type="EMBL" id="JAFREP010000013">
    <property type="protein sequence ID" value="MBO1319564.1"/>
    <property type="molecule type" value="Genomic_DNA"/>
</dbReference>
<dbReference type="EC" id="1.1.99.14" evidence="6"/>
<dbReference type="PROSITE" id="PS51449">
    <property type="entry name" value="MTTASE_N"/>
    <property type="match status" value="1"/>
</dbReference>
<gene>
    <name evidence="9" type="ORF">J3U88_13900</name>
</gene>
<dbReference type="GO" id="GO:0035596">
    <property type="term" value="F:methylthiotransferase activity"/>
    <property type="evidence" value="ECO:0007669"/>
    <property type="project" value="InterPro"/>
</dbReference>
<keyword evidence="2 6" id="KW-0479">Metal-binding</keyword>
<evidence type="ECO:0000259" key="7">
    <source>
        <dbReference type="PROSITE" id="PS51379"/>
    </source>
</evidence>
<proteinExistence type="predicted"/>
<keyword evidence="6" id="KW-0813">Transport</keyword>
<keyword evidence="3" id="KW-0677">Repeat</keyword>
<dbReference type="Proteomes" id="UP000664417">
    <property type="component" value="Unassembled WGS sequence"/>
</dbReference>
<dbReference type="PIRSF" id="PIRSF000139">
    <property type="entry name" value="Glc_ox_4Fe-4S"/>
    <property type="match status" value="1"/>
</dbReference>
<dbReference type="InterPro" id="IPR013848">
    <property type="entry name" value="Methylthiotransferase_N"/>
</dbReference>
<evidence type="ECO:0000256" key="1">
    <source>
        <dbReference type="ARBA" id="ARBA00022485"/>
    </source>
</evidence>
<keyword evidence="5 6" id="KW-0411">Iron-sulfur</keyword>
<evidence type="ECO:0000256" key="2">
    <source>
        <dbReference type="ARBA" id="ARBA00022723"/>
    </source>
</evidence>
<reference evidence="9" key="1">
    <citation type="submission" date="2021-03" db="EMBL/GenBank/DDBJ databases">
        <authorList>
            <person name="Wang G."/>
        </authorList>
    </citation>
    <scope>NUCLEOTIDE SEQUENCE</scope>
    <source>
        <strain evidence="9">KCTC 12899</strain>
    </source>
</reference>
<evidence type="ECO:0000313" key="9">
    <source>
        <dbReference type="EMBL" id="MBO1319564.1"/>
    </source>
</evidence>
<comment type="catalytic activity">
    <reaction evidence="6">
        <text>glycolate + A = glyoxylate + AH2</text>
        <dbReference type="Rhea" id="RHEA:21264"/>
        <dbReference type="ChEBI" id="CHEBI:13193"/>
        <dbReference type="ChEBI" id="CHEBI:17499"/>
        <dbReference type="ChEBI" id="CHEBI:29805"/>
        <dbReference type="ChEBI" id="CHEBI:36655"/>
        <dbReference type="EC" id="1.1.99.14"/>
    </reaction>
</comment>
<keyword evidence="10" id="KW-1185">Reference proteome</keyword>
<evidence type="ECO:0000313" key="10">
    <source>
        <dbReference type="Proteomes" id="UP000664417"/>
    </source>
</evidence>
<feature type="domain" description="4Fe-4S ferredoxin-type" evidence="7">
    <location>
        <begin position="10"/>
        <end position="41"/>
    </location>
</feature>
<dbReference type="AlphaFoldDB" id="A0A8J7Q9Q6"/>
<feature type="domain" description="4Fe-4S ferredoxin-type" evidence="7">
    <location>
        <begin position="61"/>
        <end position="93"/>
    </location>
</feature>
<dbReference type="RefSeq" id="WP_207859471.1">
    <property type="nucleotide sequence ID" value="NZ_JAFREP010000013.1"/>
</dbReference>
<dbReference type="InterPro" id="IPR004017">
    <property type="entry name" value="Cys_rich_dom"/>
</dbReference>
<dbReference type="GO" id="GO:0019154">
    <property type="term" value="F:glycolate dehydrogenase activity"/>
    <property type="evidence" value="ECO:0007669"/>
    <property type="project" value="UniProtKB-EC"/>
</dbReference>
<dbReference type="PROSITE" id="PS51379">
    <property type="entry name" value="4FE4S_FER_2"/>
    <property type="match status" value="2"/>
</dbReference>
<dbReference type="GO" id="GO:0046872">
    <property type="term" value="F:metal ion binding"/>
    <property type="evidence" value="ECO:0007669"/>
    <property type="project" value="UniProtKB-UniRule"/>
</dbReference>
<keyword evidence="4 6" id="KW-0408">Iron</keyword>
<dbReference type="GO" id="GO:0051539">
    <property type="term" value="F:4 iron, 4 sulfur cluster binding"/>
    <property type="evidence" value="ECO:0007669"/>
    <property type="project" value="UniProtKB-UniRule"/>
</dbReference>